<organism evidence="1 2">
    <name type="scientific">Botryotinia convoluta</name>
    <dbReference type="NCBI Taxonomy" id="54673"/>
    <lineage>
        <taxon>Eukaryota</taxon>
        <taxon>Fungi</taxon>
        <taxon>Dikarya</taxon>
        <taxon>Ascomycota</taxon>
        <taxon>Pezizomycotina</taxon>
        <taxon>Leotiomycetes</taxon>
        <taxon>Helotiales</taxon>
        <taxon>Sclerotiniaceae</taxon>
        <taxon>Botryotinia</taxon>
    </lineage>
</organism>
<proteinExistence type="predicted"/>
<evidence type="ECO:0000313" key="2">
    <source>
        <dbReference type="Proteomes" id="UP000297527"/>
    </source>
</evidence>
<reference evidence="1 2" key="1">
    <citation type="submission" date="2017-12" db="EMBL/GenBank/DDBJ databases">
        <title>Comparative genomics of Botrytis spp.</title>
        <authorList>
            <person name="Valero-Jimenez C.A."/>
            <person name="Tapia P."/>
            <person name="Veloso J."/>
            <person name="Silva-Moreno E."/>
            <person name="Staats M."/>
            <person name="Valdes J.H."/>
            <person name="Van Kan J.A.L."/>
        </authorList>
    </citation>
    <scope>NUCLEOTIDE SEQUENCE [LARGE SCALE GENOMIC DNA]</scope>
    <source>
        <strain evidence="1 2">MUCL11595</strain>
    </source>
</reference>
<dbReference type="Proteomes" id="UP000297527">
    <property type="component" value="Unassembled WGS sequence"/>
</dbReference>
<accession>A0A4Z1HBI9</accession>
<evidence type="ECO:0000313" key="1">
    <source>
        <dbReference type="EMBL" id="TGO46434.1"/>
    </source>
</evidence>
<keyword evidence="2" id="KW-1185">Reference proteome</keyword>
<gene>
    <name evidence="1" type="ORF">BCON_0325g00020</name>
</gene>
<sequence>MQFPSAAFECASFDALQETFAYVFESLARYQYYQDGEGSDGKIPKATYIQHIGLHSANHGSPQKNKNGRGSPTENYQMSFAWIQRIWPGFDLEPSTPMVAEAELLLRTNTSKIGEVKGKIQEVGGYASDKTMAVVRERIAYAEAQIRGSQWERWYARAYWWTLPMCCQFFQSSVMANRHHRHEDGGMEFYRTIFPGELPRKVTLWGQATVGVFGTPRTSRLRVQNHKEIWLQMIFCRSEDNDDKIKPALGGKAFRDGLPGGFAQKTI</sequence>
<dbReference type="EMBL" id="PQXN01000323">
    <property type="protein sequence ID" value="TGO46434.1"/>
    <property type="molecule type" value="Genomic_DNA"/>
</dbReference>
<comment type="caution">
    <text evidence="1">The sequence shown here is derived from an EMBL/GenBank/DDBJ whole genome shotgun (WGS) entry which is preliminary data.</text>
</comment>
<protein>
    <submittedName>
        <fullName evidence="1">Uncharacterized protein</fullName>
    </submittedName>
</protein>
<dbReference type="AlphaFoldDB" id="A0A4Z1HBI9"/>
<name>A0A4Z1HBI9_9HELO</name>